<dbReference type="SUPFAM" id="SSF48498">
    <property type="entry name" value="Tetracyclin repressor-like, C-terminal domain"/>
    <property type="match status" value="1"/>
</dbReference>
<evidence type="ECO:0000313" key="6">
    <source>
        <dbReference type="EMBL" id="RKT86937.1"/>
    </source>
</evidence>
<organism evidence="7 8">
    <name type="scientific">Saccharopolyspora antimicrobica</name>
    <dbReference type="NCBI Taxonomy" id="455193"/>
    <lineage>
        <taxon>Bacteria</taxon>
        <taxon>Bacillati</taxon>
        <taxon>Actinomycetota</taxon>
        <taxon>Actinomycetes</taxon>
        <taxon>Pseudonocardiales</taxon>
        <taxon>Pseudonocardiaceae</taxon>
        <taxon>Saccharopolyspora</taxon>
    </lineage>
</organism>
<dbReference type="InterPro" id="IPR036271">
    <property type="entry name" value="Tet_transcr_reg_TetR-rel_C_sf"/>
</dbReference>
<sequence>MGPKSADRGREVRQRLLEAAAELIAERGWGAVSTRMVAERADVGAGLVHYHFASVQVLLSAAAVGVMREVGASLEPLLERADTPAEALELLLTSLDRYTGDDAVSVLFAETYLAATRDPELRGQVAEVLAEFSARLGGWLADHGVAEAGTTAAVVGSAIDGLMMQRALHPGLTADAVLPVLARLVETPGGAG</sequence>
<dbReference type="SUPFAM" id="SSF46689">
    <property type="entry name" value="Homeodomain-like"/>
    <property type="match status" value="1"/>
</dbReference>
<dbReference type="InterPro" id="IPR050109">
    <property type="entry name" value="HTH-type_TetR-like_transc_reg"/>
</dbReference>
<dbReference type="Proteomes" id="UP000199398">
    <property type="component" value="Unassembled WGS sequence"/>
</dbReference>
<dbReference type="Gene3D" id="1.10.357.10">
    <property type="entry name" value="Tetracycline Repressor, domain 2"/>
    <property type="match status" value="1"/>
</dbReference>
<protein>
    <submittedName>
        <fullName evidence="7">DNA-binding transcriptional regulator, AcrR family</fullName>
    </submittedName>
    <submittedName>
        <fullName evidence="6">TetR family transcriptional regulator</fullName>
    </submittedName>
</protein>
<evidence type="ECO:0000256" key="1">
    <source>
        <dbReference type="ARBA" id="ARBA00023015"/>
    </source>
</evidence>
<dbReference type="GO" id="GO:0000976">
    <property type="term" value="F:transcription cis-regulatory region binding"/>
    <property type="evidence" value="ECO:0007669"/>
    <property type="project" value="TreeGrafter"/>
</dbReference>
<proteinExistence type="predicted"/>
<gene>
    <name evidence="6" type="ORF">ATL45_5319</name>
    <name evidence="7" type="ORF">SAMN05421805_12421</name>
</gene>
<dbReference type="OrthoDB" id="5242433at2"/>
<dbReference type="EMBL" id="RBXX01000002">
    <property type="protein sequence ID" value="RKT86937.1"/>
    <property type="molecule type" value="Genomic_DNA"/>
</dbReference>
<evidence type="ECO:0000256" key="2">
    <source>
        <dbReference type="ARBA" id="ARBA00023125"/>
    </source>
</evidence>
<reference evidence="6 9" key="2">
    <citation type="submission" date="2018-10" db="EMBL/GenBank/DDBJ databases">
        <title>Sequencing the genomes of 1000 actinobacteria strains.</title>
        <authorList>
            <person name="Klenk H.-P."/>
        </authorList>
    </citation>
    <scope>NUCLEOTIDE SEQUENCE [LARGE SCALE GENOMIC DNA]</scope>
    <source>
        <strain evidence="6 9">DSM 45119</strain>
    </source>
</reference>
<evidence type="ECO:0000256" key="3">
    <source>
        <dbReference type="ARBA" id="ARBA00023163"/>
    </source>
</evidence>
<dbReference type="GO" id="GO:0003700">
    <property type="term" value="F:DNA-binding transcription factor activity"/>
    <property type="evidence" value="ECO:0007669"/>
    <property type="project" value="TreeGrafter"/>
</dbReference>
<name>A0A1I5JTU6_9PSEU</name>
<dbReference type="Proteomes" id="UP000270697">
    <property type="component" value="Unassembled WGS sequence"/>
</dbReference>
<evidence type="ECO:0000313" key="8">
    <source>
        <dbReference type="Proteomes" id="UP000199398"/>
    </source>
</evidence>
<keyword evidence="3" id="KW-0804">Transcription</keyword>
<dbReference type="PROSITE" id="PS50977">
    <property type="entry name" value="HTH_TETR_2"/>
    <property type="match status" value="1"/>
</dbReference>
<dbReference type="PANTHER" id="PTHR30055:SF234">
    <property type="entry name" value="HTH-TYPE TRANSCRIPTIONAL REGULATOR BETI"/>
    <property type="match status" value="1"/>
</dbReference>
<dbReference type="STRING" id="455193.SAMN05421805_12421"/>
<dbReference type="InterPro" id="IPR041583">
    <property type="entry name" value="TetR_C_31"/>
</dbReference>
<evidence type="ECO:0000313" key="9">
    <source>
        <dbReference type="Proteomes" id="UP000270697"/>
    </source>
</evidence>
<keyword evidence="2 4" id="KW-0238">DNA-binding</keyword>
<keyword evidence="1" id="KW-0805">Transcription regulation</keyword>
<dbReference type="InterPro" id="IPR001647">
    <property type="entry name" value="HTH_TetR"/>
</dbReference>
<dbReference type="PRINTS" id="PR00455">
    <property type="entry name" value="HTHTETR"/>
</dbReference>
<dbReference type="Pfam" id="PF17940">
    <property type="entry name" value="TetR_C_31"/>
    <property type="match status" value="1"/>
</dbReference>
<dbReference type="PANTHER" id="PTHR30055">
    <property type="entry name" value="HTH-TYPE TRANSCRIPTIONAL REGULATOR RUTR"/>
    <property type="match status" value="1"/>
</dbReference>
<feature type="domain" description="HTH tetR-type" evidence="5">
    <location>
        <begin position="10"/>
        <end position="70"/>
    </location>
</feature>
<keyword evidence="9" id="KW-1185">Reference proteome</keyword>
<accession>A0A1I5JTU6</accession>
<dbReference type="Pfam" id="PF00440">
    <property type="entry name" value="TetR_N"/>
    <property type="match status" value="1"/>
</dbReference>
<reference evidence="7 8" key="1">
    <citation type="submission" date="2016-10" db="EMBL/GenBank/DDBJ databases">
        <authorList>
            <person name="de Groot N.N."/>
        </authorList>
    </citation>
    <scope>NUCLEOTIDE SEQUENCE [LARGE SCALE GENOMIC DNA]</scope>
    <source>
        <strain evidence="7 8">CPCC 201259</strain>
    </source>
</reference>
<feature type="DNA-binding region" description="H-T-H motif" evidence="4">
    <location>
        <begin position="33"/>
        <end position="52"/>
    </location>
</feature>
<dbReference type="RefSeq" id="WP_093159362.1">
    <property type="nucleotide sequence ID" value="NZ_FOUP01000024.1"/>
</dbReference>
<dbReference type="EMBL" id="FOUP01000024">
    <property type="protein sequence ID" value="SFO76254.1"/>
    <property type="molecule type" value="Genomic_DNA"/>
</dbReference>
<dbReference type="AlphaFoldDB" id="A0A1I5JTU6"/>
<evidence type="ECO:0000256" key="4">
    <source>
        <dbReference type="PROSITE-ProRule" id="PRU00335"/>
    </source>
</evidence>
<evidence type="ECO:0000313" key="7">
    <source>
        <dbReference type="EMBL" id="SFO76254.1"/>
    </source>
</evidence>
<dbReference type="InterPro" id="IPR009057">
    <property type="entry name" value="Homeodomain-like_sf"/>
</dbReference>
<evidence type="ECO:0000259" key="5">
    <source>
        <dbReference type="PROSITE" id="PS50977"/>
    </source>
</evidence>